<keyword evidence="3" id="KW-1185">Reference proteome</keyword>
<organism evidence="2 3">
    <name type="scientific">Pseudonocardia ammonioxydans</name>
    <dbReference type="NCBI Taxonomy" id="260086"/>
    <lineage>
        <taxon>Bacteria</taxon>
        <taxon>Bacillati</taxon>
        <taxon>Actinomycetota</taxon>
        <taxon>Actinomycetes</taxon>
        <taxon>Pseudonocardiales</taxon>
        <taxon>Pseudonocardiaceae</taxon>
        <taxon>Pseudonocardia</taxon>
    </lineage>
</organism>
<feature type="region of interest" description="Disordered" evidence="1">
    <location>
        <begin position="1"/>
        <end position="37"/>
    </location>
</feature>
<evidence type="ECO:0000313" key="2">
    <source>
        <dbReference type="EMBL" id="SFN91854.1"/>
    </source>
</evidence>
<feature type="compositionally biased region" description="Gly residues" evidence="1">
    <location>
        <begin position="23"/>
        <end position="34"/>
    </location>
</feature>
<dbReference type="Proteomes" id="UP000199614">
    <property type="component" value="Unassembled WGS sequence"/>
</dbReference>
<reference evidence="2 3" key="1">
    <citation type="submission" date="2016-10" db="EMBL/GenBank/DDBJ databases">
        <authorList>
            <person name="de Groot N.N."/>
        </authorList>
    </citation>
    <scope>NUCLEOTIDE SEQUENCE [LARGE SCALE GENOMIC DNA]</scope>
    <source>
        <strain evidence="2 3">CGMCC 4.1877</strain>
    </source>
</reference>
<protein>
    <submittedName>
        <fullName evidence="2">Uncharacterized protein</fullName>
    </submittedName>
</protein>
<proteinExistence type="predicted"/>
<name>A0A1I5CY01_PSUAM</name>
<sequence>MGRKREARGVVGGERHRPAPAGRGCGEQGDGGDGAMSDIEDQAAALRRLVARLDDTAAVLGGVRDAVAAAWDDVAGHEWSERLRLTHRAAERLAGDAASEAAALEHRAAGETGTGGGHDGAAEPGHDAGLRLPGHGGTRTTDRRGMVAPLLPPTDGGGRP</sequence>
<feature type="region of interest" description="Disordered" evidence="1">
    <location>
        <begin position="95"/>
        <end position="160"/>
    </location>
</feature>
<dbReference type="AlphaFoldDB" id="A0A1I5CY01"/>
<evidence type="ECO:0000256" key="1">
    <source>
        <dbReference type="SAM" id="MobiDB-lite"/>
    </source>
</evidence>
<gene>
    <name evidence="2" type="ORF">SAMN05216207_102476</name>
</gene>
<dbReference type="EMBL" id="FOUY01000024">
    <property type="protein sequence ID" value="SFN91854.1"/>
    <property type="molecule type" value="Genomic_DNA"/>
</dbReference>
<accession>A0A1I5CY01</accession>
<evidence type="ECO:0000313" key="3">
    <source>
        <dbReference type="Proteomes" id="UP000199614"/>
    </source>
</evidence>
<feature type="compositionally biased region" description="Basic and acidic residues" evidence="1">
    <location>
        <begin position="120"/>
        <end position="129"/>
    </location>
</feature>